<dbReference type="InterPro" id="IPR036770">
    <property type="entry name" value="Ankyrin_rpt-contain_sf"/>
</dbReference>
<feature type="compositionally biased region" description="Basic and acidic residues" evidence="4">
    <location>
        <begin position="10"/>
        <end position="23"/>
    </location>
</feature>
<reference evidence="5 6" key="1">
    <citation type="submission" date="2020-04" db="EMBL/GenBank/DDBJ databases">
        <authorList>
            <person name="Alioto T."/>
            <person name="Alioto T."/>
            <person name="Gomez Garrido J."/>
        </authorList>
    </citation>
    <scope>NUCLEOTIDE SEQUENCE [LARGE SCALE GENOMIC DNA]</scope>
</reference>
<dbReference type="Pfam" id="PF00023">
    <property type="entry name" value="Ank"/>
    <property type="match status" value="1"/>
</dbReference>
<evidence type="ECO:0008006" key="7">
    <source>
        <dbReference type="Google" id="ProtNLM"/>
    </source>
</evidence>
<dbReference type="SMART" id="SM00248">
    <property type="entry name" value="ANK"/>
    <property type="match status" value="12"/>
</dbReference>
<dbReference type="EMBL" id="CADEPI010000178">
    <property type="protein sequence ID" value="CAB3379072.1"/>
    <property type="molecule type" value="Genomic_DNA"/>
</dbReference>
<feature type="repeat" description="ANK" evidence="3">
    <location>
        <begin position="868"/>
        <end position="900"/>
    </location>
</feature>
<proteinExistence type="predicted"/>
<keyword evidence="6" id="KW-1185">Reference proteome</keyword>
<sequence length="983" mass="111722">MDISDISDYDDSRKSNDRKRPIEEFCPESEDELVEKIQRMECDSSSAILDDIPALLYAAEYADAQVCRKLVDDGADVNETDKHGNNVYHFAALNRNNCDMELLDFFATRGAEMKRLNNDDADAVTFALINRNFKFARKLFNMQRTKESFLLRCIGTTPESIKFAYYQDPSVVKVNGSEEFDLRILREMAWFHDFETFKWIIEVATGSFGVDLSQNKELQLRILREAARNLDEPNGKAIAHFLFSLLAENWTVQDLTPVLIEVLPSGNLEVIQLMVNHGADLNVGMMKGHLSLFQYCVGMNAIDSALFLHQRNPEEISLSTLVAAATTENIQMCDLLIGFIKESKFDSLIRDFLHFAAKYTPFGAAIIRHFAPRMRVHINSVDIEGKTALHSAADEHNLASFQALLDIGADLTVNYHDVNLLHYCLFKNFVEGAKIVFAKDPSQLQGRQALLKYTFYHHFYFACAAGCCGTGFQLKLVTQTYIFEMDNKVEKSVPLIIKSAEKKQRAKRKEMYGKFFKIKLDFVEKNRGDLSRLHFAASLLDLDVCRHLVEHGADVRAKCSVSGANPLHYAAMNTTHGKELIRYFTSKGCSIKETDSSYMIPLEYALRERNFELATVLHQIMEEETNSGDTLLHFCVRTNNLNSAKFVFANNVDLTEEESYESGLLEYAVIYGDLAMCRWLLEDIGLNVDDYEPEDWKDSLLADAVTNDAHHKDIIPYLFARFNMNPNYEYPYFGSILVYALNCLKFSAAEQLMKQGADLKVRVDGMNILRHFVSKDLLLAAKFIHERDPEQLTEVAENGETILHFAAKFASLKMCVWLVELGCNIHGLNRASHANLLHYAALNKPFGKDIIEKFGPQLKAFVNCVDETVQTPLHFALRMESIEAAQALIELGADMALTRFKQNYLEFCVQYSAVTSAKLVNRMEKSLIWEKKNGGSILIYAAEVATLEMCEWLVAQGLDRYERTQDGRISTLKSETLFCLIRL</sequence>
<dbReference type="Pfam" id="PF12796">
    <property type="entry name" value="Ank_2"/>
    <property type="match status" value="1"/>
</dbReference>
<name>A0A8S1D5Q1_9INSE</name>
<feature type="region of interest" description="Disordered" evidence="4">
    <location>
        <begin position="1"/>
        <end position="23"/>
    </location>
</feature>
<evidence type="ECO:0000313" key="5">
    <source>
        <dbReference type="EMBL" id="CAB3379072.1"/>
    </source>
</evidence>
<dbReference type="PANTHER" id="PTHR24198">
    <property type="entry name" value="ANKYRIN REPEAT AND PROTEIN KINASE DOMAIN-CONTAINING PROTEIN"/>
    <property type="match status" value="1"/>
</dbReference>
<dbReference type="OrthoDB" id="194358at2759"/>
<protein>
    <recommendedName>
        <fullName evidence="7">Ion transport domain-containing protein</fullName>
    </recommendedName>
</protein>
<dbReference type="Gene3D" id="1.25.40.20">
    <property type="entry name" value="Ankyrin repeat-containing domain"/>
    <property type="match status" value="5"/>
</dbReference>
<feature type="repeat" description="ANK" evidence="3">
    <location>
        <begin position="798"/>
        <end position="830"/>
    </location>
</feature>
<accession>A0A8S1D5Q1</accession>
<dbReference type="SUPFAM" id="SSF48403">
    <property type="entry name" value="Ankyrin repeat"/>
    <property type="match status" value="4"/>
</dbReference>
<evidence type="ECO:0000313" key="6">
    <source>
        <dbReference type="Proteomes" id="UP000494165"/>
    </source>
</evidence>
<dbReference type="AlphaFoldDB" id="A0A8S1D5Q1"/>
<dbReference type="InterPro" id="IPR002110">
    <property type="entry name" value="Ankyrin_rpt"/>
</dbReference>
<gene>
    <name evidence="5" type="ORF">CLODIP_2_CD09445</name>
</gene>
<evidence type="ECO:0000256" key="1">
    <source>
        <dbReference type="ARBA" id="ARBA00022737"/>
    </source>
</evidence>
<keyword evidence="1" id="KW-0677">Repeat</keyword>
<dbReference type="Proteomes" id="UP000494165">
    <property type="component" value="Unassembled WGS sequence"/>
</dbReference>
<feature type="repeat" description="ANK" evidence="3">
    <location>
        <begin position="384"/>
        <end position="416"/>
    </location>
</feature>
<evidence type="ECO:0000256" key="2">
    <source>
        <dbReference type="ARBA" id="ARBA00023043"/>
    </source>
</evidence>
<feature type="repeat" description="ANK" evidence="3">
    <location>
        <begin position="528"/>
        <end position="560"/>
    </location>
</feature>
<feature type="repeat" description="ANK" evidence="3">
    <location>
        <begin position="50"/>
        <end position="82"/>
    </location>
</feature>
<keyword evidence="2 3" id="KW-0040">ANK repeat</keyword>
<feature type="repeat" description="ANK" evidence="3">
    <location>
        <begin position="562"/>
        <end position="596"/>
    </location>
</feature>
<evidence type="ECO:0000256" key="4">
    <source>
        <dbReference type="SAM" id="MobiDB-lite"/>
    </source>
</evidence>
<dbReference type="Pfam" id="PF13606">
    <property type="entry name" value="Ank_3"/>
    <property type="match status" value="1"/>
</dbReference>
<comment type="caution">
    <text evidence="5">The sequence shown here is derived from an EMBL/GenBank/DDBJ whole genome shotgun (WGS) entry which is preliminary data.</text>
</comment>
<dbReference type="PANTHER" id="PTHR24198:SF165">
    <property type="entry name" value="ANKYRIN REPEAT-CONTAINING PROTEIN-RELATED"/>
    <property type="match status" value="1"/>
</dbReference>
<dbReference type="PROSITE" id="PS50297">
    <property type="entry name" value="ANK_REP_REGION"/>
    <property type="match status" value="2"/>
</dbReference>
<evidence type="ECO:0000256" key="3">
    <source>
        <dbReference type="PROSITE-ProRule" id="PRU00023"/>
    </source>
</evidence>
<organism evidence="5 6">
    <name type="scientific">Cloeon dipterum</name>
    <dbReference type="NCBI Taxonomy" id="197152"/>
    <lineage>
        <taxon>Eukaryota</taxon>
        <taxon>Metazoa</taxon>
        <taxon>Ecdysozoa</taxon>
        <taxon>Arthropoda</taxon>
        <taxon>Hexapoda</taxon>
        <taxon>Insecta</taxon>
        <taxon>Pterygota</taxon>
        <taxon>Palaeoptera</taxon>
        <taxon>Ephemeroptera</taxon>
        <taxon>Pisciforma</taxon>
        <taxon>Baetidae</taxon>
        <taxon>Cloeon</taxon>
    </lineage>
</organism>
<dbReference type="PROSITE" id="PS50088">
    <property type="entry name" value="ANK_REPEAT"/>
    <property type="match status" value="6"/>
</dbReference>